<keyword evidence="3 4" id="KW-0413">Isomerase</keyword>
<evidence type="ECO:0000256" key="3">
    <source>
        <dbReference type="ARBA" id="ARBA00023235"/>
    </source>
</evidence>
<proteinExistence type="inferred from homology"/>
<evidence type="ECO:0000256" key="4">
    <source>
        <dbReference type="RuleBase" id="RU363019"/>
    </source>
</evidence>
<dbReference type="FunFam" id="2.40.100.10:FF:000025">
    <property type="entry name" value="Peptidyl-prolyl cis-trans isomerase CYP19-2"/>
    <property type="match status" value="1"/>
</dbReference>
<dbReference type="InterPro" id="IPR002130">
    <property type="entry name" value="Cyclophilin-type_PPIase_dom"/>
</dbReference>
<dbReference type="InterPro" id="IPR029000">
    <property type="entry name" value="Cyclophilin-like_dom_sf"/>
</dbReference>
<dbReference type="Proteomes" id="UP000275078">
    <property type="component" value="Unassembled WGS sequence"/>
</dbReference>
<dbReference type="GO" id="GO:0005737">
    <property type="term" value="C:cytoplasm"/>
    <property type="evidence" value="ECO:0007669"/>
    <property type="project" value="TreeGrafter"/>
</dbReference>
<evidence type="ECO:0000256" key="2">
    <source>
        <dbReference type="ARBA" id="ARBA00023110"/>
    </source>
</evidence>
<dbReference type="GO" id="GO:0006457">
    <property type="term" value="P:protein folding"/>
    <property type="evidence" value="ECO:0007669"/>
    <property type="project" value="InterPro"/>
</dbReference>
<feature type="domain" description="PPIase cyclophilin-type" evidence="5">
    <location>
        <begin position="9"/>
        <end position="179"/>
    </location>
</feature>
<dbReference type="SUPFAM" id="SSF50891">
    <property type="entry name" value="Cyclophilin-like"/>
    <property type="match status" value="1"/>
</dbReference>
<reference evidence="6 7" key="1">
    <citation type="journal article" date="2018" name="Nat. Ecol. Evol.">
        <title>Pezizomycetes genomes reveal the molecular basis of ectomycorrhizal truffle lifestyle.</title>
        <authorList>
            <person name="Murat C."/>
            <person name="Payen T."/>
            <person name="Noel B."/>
            <person name="Kuo A."/>
            <person name="Morin E."/>
            <person name="Chen J."/>
            <person name="Kohler A."/>
            <person name="Krizsan K."/>
            <person name="Balestrini R."/>
            <person name="Da Silva C."/>
            <person name="Montanini B."/>
            <person name="Hainaut M."/>
            <person name="Levati E."/>
            <person name="Barry K.W."/>
            <person name="Belfiori B."/>
            <person name="Cichocki N."/>
            <person name="Clum A."/>
            <person name="Dockter R.B."/>
            <person name="Fauchery L."/>
            <person name="Guy J."/>
            <person name="Iotti M."/>
            <person name="Le Tacon F."/>
            <person name="Lindquist E.A."/>
            <person name="Lipzen A."/>
            <person name="Malagnac F."/>
            <person name="Mello A."/>
            <person name="Molinier V."/>
            <person name="Miyauchi S."/>
            <person name="Poulain J."/>
            <person name="Riccioni C."/>
            <person name="Rubini A."/>
            <person name="Sitrit Y."/>
            <person name="Splivallo R."/>
            <person name="Traeger S."/>
            <person name="Wang M."/>
            <person name="Zifcakova L."/>
            <person name="Wipf D."/>
            <person name="Zambonelli A."/>
            <person name="Paolocci F."/>
            <person name="Nowrousian M."/>
            <person name="Ottonello S."/>
            <person name="Baldrian P."/>
            <person name="Spatafora J.W."/>
            <person name="Henrissat B."/>
            <person name="Nagy L.G."/>
            <person name="Aury J.M."/>
            <person name="Wincker P."/>
            <person name="Grigoriev I.V."/>
            <person name="Bonfante P."/>
            <person name="Martin F.M."/>
        </authorList>
    </citation>
    <scope>NUCLEOTIDE SEQUENCE [LARGE SCALE GENOMIC DNA]</scope>
    <source>
        <strain evidence="6 7">RN42</strain>
    </source>
</reference>
<dbReference type="STRING" id="1160509.A0A3N4I4G3"/>
<evidence type="ECO:0000313" key="7">
    <source>
        <dbReference type="Proteomes" id="UP000275078"/>
    </source>
</evidence>
<dbReference type="EC" id="5.2.1.8" evidence="4"/>
<dbReference type="InterPro" id="IPR024936">
    <property type="entry name" value="Cyclophilin-type_PPIase"/>
</dbReference>
<dbReference type="PIRSF" id="PIRSF001467">
    <property type="entry name" value="Peptidylpro_ismrse"/>
    <property type="match status" value="1"/>
</dbReference>
<keyword evidence="2 4" id="KW-0697">Rotamase</keyword>
<name>A0A3N4I4G3_ASCIM</name>
<dbReference type="InterPro" id="IPR020892">
    <property type="entry name" value="Cyclophilin-type_PPIase_CS"/>
</dbReference>
<organism evidence="6 7">
    <name type="scientific">Ascobolus immersus RN42</name>
    <dbReference type="NCBI Taxonomy" id="1160509"/>
    <lineage>
        <taxon>Eukaryota</taxon>
        <taxon>Fungi</taxon>
        <taxon>Dikarya</taxon>
        <taxon>Ascomycota</taxon>
        <taxon>Pezizomycotina</taxon>
        <taxon>Pezizomycetes</taxon>
        <taxon>Pezizales</taxon>
        <taxon>Ascobolaceae</taxon>
        <taxon>Ascobolus</taxon>
    </lineage>
</organism>
<dbReference type="PROSITE" id="PS50072">
    <property type="entry name" value="CSA_PPIASE_2"/>
    <property type="match status" value="1"/>
</dbReference>
<dbReference type="Pfam" id="PF00160">
    <property type="entry name" value="Pro_isomerase"/>
    <property type="match status" value="1"/>
</dbReference>
<accession>A0A3N4I4G3</accession>
<dbReference type="PANTHER" id="PTHR11071:SF561">
    <property type="entry name" value="PEPTIDYL-PROLYL CIS-TRANS ISOMERASE D-RELATED"/>
    <property type="match status" value="1"/>
</dbReference>
<dbReference type="PROSITE" id="PS00170">
    <property type="entry name" value="CSA_PPIASE_1"/>
    <property type="match status" value="1"/>
</dbReference>
<evidence type="ECO:0000259" key="5">
    <source>
        <dbReference type="PROSITE" id="PS50072"/>
    </source>
</evidence>
<dbReference type="PRINTS" id="PR00153">
    <property type="entry name" value="CSAPPISMRASE"/>
</dbReference>
<dbReference type="EMBL" id="ML119683">
    <property type="protein sequence ID" value="RPA80992.1"/>
    <property type="molecule type" value="Genomic_DNA"/>
</dbReference>
<comment type="function">
    <text evidence="4">PPIases accelerate the folding of proteins. It catalyzes the cis-trans isomerization of proline imidic peptide bonds in oligopeptides.</text>
</comment>
<evidence type="ECO:0000256" key="1">
    <source>
        <dbReference type="ARBA" id="ARBA00000971"/>
    </source>
</evidence>
<gene>
    <name evidence="6" type="ORF">BJ508DRAFT_117846</name>
</gene>
<sequence length="180" mass="19945">MSLPNPIVFFDVSVGGEPLGRIQMQLRADKCPKTAENFRQFCTGEAKVNGKPVGYKGTKFHRVIKDFMIQGGDFVKGDGSGAQTIYGGGKYFDDENFELKHDQPFLLSMANSGPNTNGCQFFITTVPAPFLDGKHVVFGKVVDRTHDKGQSQDTVRKIENIRTMMERPTTDVVITQCGEM</sequence>
<dbReference type="PANTHER" id="PTHR11071">
    <property type="entry name" value="PEPTIDYL-PROLYL CIS-TRANS ISOMERASE"/>
    <property type="match status" value="1"/>
</dbReference>
<evidence type="ECO:0000313" key="6">
    <source>
        <dbReference type="EMBL" id="RPA80992.1"/>
    </source>
</evidence>
<comment type="catalytic activity">
    <reaction evidence="1 4">
        <text>[protein]-peptidylproline (omega=180) = [protein]-peptidylproline (omega=0)</text>
        <dbReference type="Rhea" id="RHEA:16237"/>
        <dbReference type="Rhea" id="RHEA-COMP:10747"/>
        <dbReference type="Rhea" id="RHEA-COMP:10748"/>
        <dbReference type="ChEBI" id="CHEBI:83833"/>
        <dbReference type="ChEBI" id="CHEBI:83834"/>
        <dbReference type="EC" id="5.2.1.8"/>
    </reaction>
</comment>
<dbReference type="GO" id="GO:0016018">
    <property type="term" value="F:cyclosporin A binding"/>
    <property type="evidence" value="ECO:0007669"/>
    <property type="project" value="TreeGrafter"/>
</dbReference>
<keyword evidence="7" id="KW-1185">Reference proteome</keyword>
<dbReference type="Gene3D" id="2.40.100.10">
    <property type="entry name" value="Cyclophilin-like"/>
    <property type="match status" value="1"/>
</dbReference>
<dbReference type="OrthoDB" id="193499at2759"/>
<comment type="similarity">
    <text evidence="4">Belongs to the cyclophilin-type PPIase family.</text>
</comment>
<protein>
    <recommendedName>
        <fullName evidence="4">Peptidyl-prolyl cis-trans isomerase</fullName>
        <shortName evidence="4">PPIase</shortName>
        <ecNumber evidence="4">5.2.1.8</ecNumber>
    </recommendedName>
</protein>
<dbReference type="GO" id="GO:0003755">
    <property type="term" value="F:peptidyl-prolyl cis-trans isomerase activity"/>
    <property type="evidence" value="ECO:0007669"/>
    <property type="project" value="UniProtKB-UniRule"/>
</dbReference>
<dbReference type="AlphaFoldDB" id="A0A3N4I4G3"/>